<protein>
    <submittedName>
        <fullName evidence="1">Uncharacterized protein</fullName>
    </submittedName>
</protein>
<reference evidence="1 2" key="1">
    <citation type="submission" date="2019-05" db="EMBL/GenBank/DDBJ databases">
        <title>Another draft genome of Portunus trituberculatus and its Hox gene families provides insights of decapod evolution.</title>
        <authorList>
            <person name="Jeong J.-H."/>
            <person name="Song I."/>
            <person name="Kim S."/>
            <person name="Choi T."/>
            <person name="Kim D."/>
            <person name="Ryu S."/>
            <person name="Kim W."/>
        </authorList>
    </citation>
    <scope>NUCLEOTIDE SEQUENCE [LARGE SCALE GENOMIC DNA]</scope>
    <source>
        <tissue evidence="1">Muscle</tissue>
    </source>
</reference>
<accession>A0A5B7DBZ8</accession>
<keyword evidence="2" id="KW-1185">Reference proteome</keyword>
<name>A0A5B7DBZ8_PORTR</name>
<sequence>MSVGDPPAPLSRGASSRPCLERGGLVAWWRGSVAGENTPGCGSPMPQVFTLLLQANVMLCLT</sequence>
<dbReference type="Proteomes" id="UP000324222">
    <property type="component" value="Unassembled WGS sequence"/>
</dbReference>
<organism evidence="1 2">
    <name type="scientific">Portunus trituberculatus</name>
    <name type="common">Swimming crab</name>
    <name type="synonym">Neptunus trituberculatus</name>
    <dbReference type="NCBI Taxonomy" id="210409"/>
    <lineage>
        <taxon>Eukaryota</taxon>
        <taxon>Metazoa</taxon>
        <taxon>Ecdysozoa</taxon>
        <taxon>Arthropoda</taxon>
        <taxon>Crustacea</taxon>
        <taxon>Multicrustacea</taxon>
        <taxon>Malacostraca</taxon>
        <taxon>Eumalacostraca</taxon>
        <taxon>Eucarida</taxon>
        <taxon>Decapoda</taxon>
        <taxon>Pleocyemata</taxon>
        <taxon>Brachyura</taxon>
        <taxon>Eubrachyura</taxon>
        <taxon>Portunoidea</taxon>
        <taxon>Portunidae</taxon>
        <taxon>Portuninae</taxon>
        <taxon>Portunus</taxon>
    </lineage>
</organism>
<gene>
    <name evidence="1" type="ORF">E2C01_011516</name>
</gene>
<dbReference type="EMBL" id="VSRR010000697">
    <property type="protein sequence ID" value="MPC18626.1"/>
    <property type="molecule type" value="Genomic_DNA"/>
</dbReference>
<comment type="caution">
    <text evidence="1">The sequence shown here is derived from an EMBL/GenBank/DDBJ whole genome shotgun (WGS) entry which is preliminary data.</text>
</comment>
<proteinExistence type="predicted"/>
<evidence type="ECO:0000313" key="1">
    <source>
        <dbReference type="EMBL" id="MPC18626.1"/>
    </source>
</evidence>
<dbReference type="AlphaFoldDB" id="A0A5B7DBZ8"/>
<evidence type="ECO:0000313" key="2">
    <source>
        <dbReference type="Proteomes" id="UP000324222"/>
    </source>
</evidence>